<evidence type="ECO:0000313" key="2">
    <source>
        <dbReference type="EMBL" id="CAF2750793.1"/>
    </source>
</evidence>
<reference evidence="2" key="1">
    <citation type="submission" date="2021-02" db="EMBL/GenBank/DDBJ databases">
        <authorList>
            <person name="Bekaert M."/>
        </authorList>
    </citation>
    <scope>NUCLEOTIDE SEQUENCE</scope>
    <source>
        <strain evidence="2">IoA-00</strain>
    </source>
</reference>
<feature type="compositionally biased region" description="Basic residues" evidence="1">
    <location>
        <begin position="157"/>
        <end position="167"/>
    </location>
</feature>
<accession>A0A7R8CFD8</accession>
<feature type="compositionally biased region" description="Polar residues" evidence="1">
    <location>
        <begin position="173"/>
        <end position="189"/>
    </location>
</feature>
<sequence>MRTREIHDLYSTRIYASCISFKAHGDGYTIPQLFSRKVLTLQLELRRLKKDDLENERQEAFKLKMLEVEEALTEEAIDVIKLNALAIDCLYTYKEMGCVQSSQTRRSARAKQARLKSNDDCNSAQSPMEEATPVTNTNSGNNEEIQFRRQHFDRNSMLRHSKKRRKSSASASPNVTINNKSMTSVTATPNRLKPMDSYELKKALRSPSPPPSSSRPTSSSLTNFAHENRATASLSSSKNDENKPRMPNSTSPEHLQRQNSGRLI</sequence>
<protein>
    <submittedName>
        <fullName evidence="2">(salmon louse) hypothetical protein</fullName>
    </submittedName>
</protein>
<organism evidence="2 3">
    <name type="scientific">Lepeophtheirus salmonis</name>
    <name type="common">Salmon louse</name>
    <name type="synonym">Caligus salmonis</name>
    <dbReference type="NCBI Taxonomy" id="72036"/>
    <lineage>
        <taxon>Eukaryota</taxon>
        <taxon>Metazoa</taxon>
        <taxon>Ecdysozoa</taxon>
        <taxon>Arthropoda</taxon>
        <taxon>Crustacea</taxon>
        <taxon>Multicrustacea</taxon>
        <taxon>Hexanauplia</taxon>
        <taxon>Copepoda</taxon>
        <taxon>Siphonostomatoida</taxon>
        <taxon>Caligidae</taxon>
        <taxon>Lepeophtheirus</taxon>
    </lineage>
</organism>
<dbReference type="EMBL" id="HG994580">
    <property type="protein sequence ID" value="CAF2750793.1"/>
    <property type="molecule type" value="Genomic_DNA"/>
</dbReference>
<gene>
    <name evidence="2" type="ORF">LSAA_983</name>
</gene>
<keyword evidence="3" id="KW-1185">Reference proteome</keyword>
<evidence type="ECO:0000313" key="3">
    <source>
        <dbReference type="Proteomes" id="UP000675881"/>
    </source>
</evidence>
<feature type="compositionally biased region" description="Basic and acidic residues" evidence="1">
    <location>
        <begin position="145"/>
        <end position="156"/>
    </location>
</feature>
<evidence type="ECO:0000256" key="1">
    <source>
        <dbReference type="SAM" id="MobiDB-lite"/>
    </source>
</evidence>
<feature type="compositionally biased region" description="Polar residues" evidence="1">
    <location>
        <begin position="247"/>
        <end position="264"/>
    </location>
</feature>
<dbReference type="Proteomes" id="UP000675881">
    <property type="component" value="Chromosome 1"/>
</dbReference>
<proteinExistence type="predicted"/>
<dbReference type="AlphaFoldDB" id="A0A7R8CFD8"/>
<feature type="region of interest" description="Disordered" evidence="1">
    <location>
        <begin position="109"/>
        <end position="264"/>
    </location>
</feature>
<name>A0A7R8CFD8_LEPSM</name>
<feature type="compositionally biased region" description="Polar residues" evidence="1">
    <location>
        <begin position="133"/>
        <end position="144"/>
    </location>
</feature>
<feature type="compositionally biased region" description="Basic and acidic residues" evidence="1">
    <location>
        <begin position="193"/>
        <end position="202"/>
    </location>
</feature>